<gene>
    <name evidence="1" type="ORF">KYD98_16550</name>
</gene>
<name>A0ABS7ASP0_9CLOT</name>
<proteinExistence type="predicted"/>
<comment type="caution">
    <text evidence="1">The sequence shown here is derived from an EMBL/GenBank/DDBJ whole genome shotgun (WGS) entry which is preliminary data.</text>
</comment>
<dbReference type="RefSeq" id="WP_219781156.1">
    <property type="nucleotide sequence ID" value="NZ_JAHXPT010000017.1"/>
</dbReference>
<evidence type="ECO:0000313" key="2">
    <source>
        <dbReference type="Proteomes" id="UP001519921"/>
    </source>
</evidence>
<dbReference type="Proteomes" id="UP001519921">
    <property type="component" value="Unassembled WGS sequence"/>
</dbReference>
<reference evidence="1 2" key="1">
    <citation type="submission" date="2021-07" db="EMBL/GenBank/DDBJ databases">
        <title>Clostridium weizhouense sp. nov., an anaerobic bacterium isolated from activated sludge of Petroleum wastewater.</title>
        <authorList>
            <person name="Li Q."/>
        </authorList>
    </citation>
    <scope>NUCLEOTIDE SEQUENCE [LARGE SCALE GENOMIC DNA]</scope>
    <source>
        <strain evidence="1 2">YB-6</strain>
    </source>
</reference>
<dbReference type="EMBL" id="JAHXPT010000017">
    <property type="protein sequence ID" value="MBW6411692.1"/>
    <property type="molecule type" value="Genomic_DNA"/>
</dbReference>
<evidence type="ECO:0000313" key="1">
    <source>
        <dbReference type="EMBL" id="MBW6411692.1"/>
    </source>
</evidence>
<accession>A0ABS7ASP0</accession>
<sequence length="105" mass="12561">MLTFDKDCYNCIYYAQDKLNKNNNFKNREYASITFKSNDLVLYELVAKNHYTIDDIKVIIDNVRTPRIIKYSRKKEDNSYEDKNLNINNSTFIDMICDDSLHIIF</sequence>
<keyword evidence="2" id="KW-1185">Reference proteome</keyword>
<organism evidence="1 2">
    <name type="scientific">Clostridium weizhouense</name>
    <dbReference type="NCBI Taxonomy" id="2859781"/>
    <lineage>
        <taxon>Bacteria</taxon>
        <taxon>Bacillati</taxon>
        <taxon>Bacillota</taxon>
        <taxon>Clostridia</taxon>
        <taxon>Eubacteriales</taxon>
        <taxon>Clostridiaceae</taxon>
        <taxon>Clostridium</taxon>
    </lineage>
</organism>
<protein>
    <submittedName>
        <fullName evidence="1">Uncharacterized protein</fullName>
    </submittedName>
</protein>